<dbReference type="AlphaFoldDB" id="A0A919WD44"/>
<dbReference type="Proteomes" id="UP000677082">
    <property type="component" value="Unassembled WGS sequence"/>
</dbReference>
<comment type="caution">
    <text evidence="2">The sequence shown here is derived from an EMBL/GenBank/DDBJ whole genome shotgun (WGS) entry which is preliminary data.</text>
</comment>
<accession>A0A919WD44</accession>
<gene>
    <name evidence="2" type="ORF">Ato02nite_097300</name>
</gene>
<sequence>MSTEKPLPRWTRTASGCHNESCVVVSAYDDHVEVADSKSPGTAPLSFTNGSWRTFLDALRADRFDRP</sequence>
<reference evidence="2 3" key="1">
    <citation type="submission" date="2021-03" db="EMBL/GenBank/DDBJ databases">
        <title>Whole genome shotgun sequence of Actinoplanes toevensis NBRC 105298.</title>
        <authorList>
            <person name="Komaki H."/>
            <person name="Tamura T."/>
        </authorList>
    </citation>
    <scope>NUCLEOTIDE SEQUENCE [LARGE SCALE GENOMIC DNA]</scope>
    <source>
        <strain evidence="2 3">NBRC 105298</strain>
    </source>
</reference>
<evidence type="ECO:0000313" key="3">
    <source>
        <dbReference type="Proteomes" id="UP000677082"/>
    </source>
</evidence>
<keyword evidence="3" id="KW-1185">Reference proteome</keyword>
<evidence type="ECO:0000313" key="2">
    <source>
        <dbReference type="EMBL" id="GIM97937.1"/>
    </source>
</evidence>
<name>A0A919WD44_9ACTN</name>
<dbReference type="InterPro" id="IPR007278">
    <property type="entry name" value="DUF397"/>
</dbReference>
<evidence type="ECO:0000259" key="1">
    <source>
        <dbReference type="Pfam" id="PF04149"/>
    </source>
</evidence>
<protein>
    <recommendedName>
        <fullName evidence="1">DUF397 domain-containing protein</fullName>
    </recommendedName>
</protein>
<dbReference type="Pfam" id="PF04149">
    <property type="entry name" value="DUF397"/>
    <property type="match status" value="1"/>
</dbReference>
<proteinExistence type="predicted"/>
<dbReference type="RefSeq" id="WP_213013556.1">
    <property type="nucleotide sequence ID" value="NZ_BOQN01000173.1"/>
</dbReference>
<dbReference type="EMBL" id="BOQN01000173">
    <property type="protein sequence ID" value="GIM97937.1"/>
    <property type="molecule type" value="Genomic_DNA"/>
</dbReference>
<feature type="domain" description="DUF397" evidence="1">
    <location>
        <begin position="10"/>
        <end position="60"/>
    </location>
</feature>
<organism evidence="2 3">
    <name type="scientific">Paractinoplanes toevensis</name>
    <dbReference type="NCBI Taxonomy" id="571911"/>
    <lineage>
        <taxon>Bacteria</taxon>
        <taxon>Bacillati</taxon>
        <taxon>Actinomycetota</taxon>
        <taxon>Actinomycetes</taxon>
        <taxon>Micromonosporales</taxon>
        <taxon>Micromonosporaceae</taxon>
        <taxon>Paractinoplanes</taxon>
    </lineage>
</organism>